<name>A0A815U4U9_ADIRI</name>
<evidence type="ECO:0000313" key="5">
    <source>
        <dbReference type="EMBL" id="CAF1509250.1"/>
    </source>
</evidence>
<keyword evidence="3" id="KW-1133">Transmembrane helix</keyword>
<feature type="active site" description="Acyl-ester intermediate" evidence="2">
    <location>
        <position position="228"/>
    </location>
</feature>
<feature type="active site" description="Charge relay system" evidence="2">
    <location>
        <position position="129"/>
    </location>
</feature>
<feature type="domain" description="Amidase" evidence="4">
    <location>
        <begin position="66"/>
        <end position="508"/>
    </location>
</feature>
<organism evidence="5 6">
    <name type="scientific">Adineta ricciae</name>
    <name type="common">Rotifer</name>
    <dbReference type="NCBI Taxonomy" id="249248"/>
    <lineage>
        <taxon>Eukaryota</taxon>
        <taxon>Metazoa</taxon>
        <taxon>Spiralia</taxon>
        <taxon>Gnathifera</taxon>
        <taxon>Rotifera</taxon>
        <taxon>Eurotatoria</taxon>
        <taxon>Bdelloidea</taxon>
        <taxon>Adinetida</taxon>
        <taxon>Adinetidae</taxon>
        <taxon>Adineta</taxon>
    </lineage>
</organism>
<evidence type="ECO:0000256" key="3">
    <source>
        <dbReference type="SAM" id="Phobius"/>
    </source>
</evidence>
<gene>
    <name evidence="5" type="ORF">XAT740_LOCUS40117</name>
</gene>
<comment type="similarity">
    <text evidence="1">Belongs to the amidase family.</text>
</comment>
<comment type="caution">
    <text evidence="5">The sequence shown here is derived from an EMBL/GenBank/DDBJ whole genome shotgun (WGS) entry which is preliminary data.</text>
</comment>
<dbReference type="Pfam" id="PF01425">
    <property type="entry name" value="Amidase"/>
    <property type="match status" value="1"/>
</dbReference>
<keyword evidence="3" id="KW-0812">Transmembrane</keyword>
<dbReference type="SUPFAM" id="SSF75304">
    <property type="entry name" value="Amidase signature (AS) enzymes"/>
    <property type="match status" value="1"/>
</dbReference>
<dbReference type="PANTHER" id="PTHR43372:SF4">
    <property type="entry name" value="FATTY-ACID AMIDE HYDROLASE 2"/>
    <property type="match status" value="1"/>
</dbReference>
<keyword evidence="3" id="KW-0472">Membrane</keyword>
<evidence type="ECO:0000256" key="1">
    <source>
        <dbReference type="ARBA" id="ARBA00009199"/>
    </source>
</evidence>
<dbReference type="PROSITE" id="PS00571">
    <property type="entry name" value="AMIDASES"/>
    <property type="match status" value="1"/>
</dbReference>
<accession>A0A815U4U9</accession>
<dbReference type="InterPro" id="IPR052739">
    <property type="entry name" value="FAAH2"/>
</dbReference>
<evidence type="ECO:0000313" key="6">
    <source>
        <dbReference type="Proteomes" id="UP000663828"/>
    </source>
</evidence>
<sequence>MDKTLKFISFILWLIRSFLFIWIHLGFRLIFGNQKNKLPAIKNQLLLQPATVIAKRIRERQITAYEVVQAYIDRIRDVQPYLNAYVDERFDQALNEAREIDRMLDKEKTLPDVWSEEQAPFLGVPFAIKESMQFPGFHNSTGIVSRKNFICTDTAKAVENMLKSGAILLCNTNVSEGCMWFESRNSLYGTTNNPYDLSRIVGGSSGGAGCIVSAAGVPFAVGSDIGGSIRLPSFMNGIFGHKTTPDIVPNEGQFPPHKDYHQKYLLATGPMCRYASDLQPMLKALAGKENIERLISFDTSVDLSKLRYFYIDEMDAYFVNKVDYEQKRAHRRIVQHIENKYKVHVTRLRLTRFRYAVSLWASMMVDGQLSSRDFSLTLFNDTSYLKGYHELLRKFLFRSTHTLPALGLAILEALPNKYNKRFHLLAHKFYDEIQVLLGNDGILFLPTFPQSAPYHGWPLLMNTFDYIYCGIINALGLPSTQCPLGLDTQRLPLGIQCIAGRGHDRLTLAIAQEIERAQQGGWVSPSPLSTST</sequence>
<keyword evidence="6" id="KW-1185">Reference proteome</keyword>
<dbReference type="EMBL" id="CAJNOR010004528">
    <property type="protein sequence ID" value="CAF1509250.1"/>
    <property type="molecule type" value="Genomic_DNA"/>
</dbReference>
<dbReference type="PANTHER" id="PTHR43372">
    <property type="entry name" value="FATTY-ACID AMIDE HYDROLASE"/>
    <property type="match status" value="1"/>
</dbReference>
<evidence type="ECO:0000256" key="2">
    <source>
        <dbReference type="PIRSR" id="PIRSR001221-1"/>
    </source>
</evidence>
<proteinExistence type="inferred from homology"/>
<dbReference type="InterPro" id="IPR023631">
    <property type="entry name" value="Amidase_dom"/>
</dbReference>
<dbReference type="Gene3D" id="3.90.1300.10">
    <property type="entry name" value="Amidase signature (AS) domain"/>
    <property type="match status" value="1"/>
</dbReference>
<evidence type="ECO:0000259" key="4">
    <source>
        <dbReference type="Pfam" id="PF01425"/>
    </source>
</evidence>
<dbReference type="Proteomes" id="UP000663828">
    <property type="component" value="Unassembled WGS sequence"/>
</dbReference>
<dbReference type="InterPro" id="IPR036928">
    <property type="entry name" value="AS_sf"/>
</dbReference>
<dbReference type="GO" id="GO:0012505">
    <property type="term" value="C:endomembrane system"/>
    <property type="evidence" value="ECO:0007669"/>
    <property type="project" value="TreeGrafter"/>
</dbReference>
<protein>
    <recommendedName>
        <fullName evidence="4">Amidase domain-containing protein</fullName>
    </recommendedName>
</protein>
<reference evidence="5" key="1">
    <citation type="submission" date="2021-02" db="EMBL/GenBank/DDBJ databases">
        <authorList>
            <person name="Nowell W R."/>
        </authorList>
    </citation>
    <scope>NUCLEOTIDE SEQUENCE</scope>
</reference>
<dbReference type="InterPro" id="IPR020556">
    <property type="entry name" value="Amidase_CS"/>
</dbReference>
<feature type="transmembrane region" description="Helical" evidence="3">
    <location>
        <begin position="7"/>
        <end position="31"/>
    </location>
</feature>
<feature type="active site" description="Charge relay system" evidence="2">
    <location>
        <position position="204"/>
    </location>
</feature>
<dbReference type="AlphaFoldDB" id="A0A815U4U9"/>